<feature type="non-terminal residue" evidence="1">
    <location>
        <position position="128"/>
    </location>
</feature>
<protein>
    <submittedName>
        <fullName evidence="1">Uncharacterized protein</fullName>
    </submittedName>
</protein>
<sequence>VCRARYPNSPAKEIAAAVHGARCGCNVGPIYETFTEVDSVYCNYPCKNYLNPICGGLPSFWNVFVQYDFQSFASHGAYDPWRKIWHGCPVLWCFWLSRDAALPGENFTRGLAQSKLAALIGAGIRWWQ</sequence>
<comment type="caution">
    <text evidence="1">The sequence shown here is derived from an EMBL/GenBank/DDBJ whole genome shotgun (WGS) entry which is preliminary data.</text>
</comment>
<dbReference type="EMBL" id="CAUJNA010003726">
    <property type="protein sequence ID" value="CAJ1408557.1"/>
    <property type="molecule type" value="Genomic_DNA"/>
</dbReference>
<evidence type="ECO:0000313" key="2">
    <source>
        <dbReference type="Proteomes" id="UP001178507"/>
    </source>
</evidence>
<dbReference type="AlphaFoldDB" id="A0AA36JLP5"/>
<evidence type="ECO:0000313" key="1">
    <source>
        <dbReference type="EMBL" id="CAJ1408557.1"/>
    </source>
</evidence>
<keyword evidence="2" id="KW-1185">Reference proteome</keyword>
<name>A0AA36JLP5_9DINO</name>
<proteinExistence type="predicted"/>
<gene>
    <name evidence="1" type="ORF">EVOR1521_LOCUS29935</name>
</gene>
<organism evidence="1 2">
    <name type="scientific">Effrenium voratum</name>
    <dbReference type="NCBI Taxonomy" id="2562239"/>
    <lineage>
        <taxon>Eukaryota</taxon>
        <taxon>Sar</taxon>
        <taxon>Alveolata</taxon>
        <taxon>Dinophyceae</taxon>
        <taxon>Suessiales</taxon>
        <taxon>Symbiodiniaceae</taxon>
        <taxon>Effrenium</taxon>
    </lineage>
</organism>
<reference evidence="1" key="1">
    <citation type="submission" date="2023-08" db="EMBL/GenBank/DDBJ databases">
        <authorList>
            <person name="Chen Y."/>
            <person name="Shah S."/>
            <person name="Dougan E. K."/>
            <person name="Thang M."/>
            <person name="Chan C."/>
        </authorList>
    </citation>
    <scope>NUCLEOTIDE SEQUENCE</scope>
</reference>
<accession>A0AA36JLP5</accession>
<dbReference type="Proteomes" id="UP001178507">
    <property type="component" value="Unassembled WGS sequence"/>
</dbReference>